<feature type="binding site" evidence="3">
    <location>
        <position position="245"/>
    </location>
    <ligand>
        <name>a divalent metal cation</name>
        <dbReference type="ChEBI" id="CHEBI:60240"/>
        <label>2</label>
    </ligand>
</feature>
<reference evidence="5 6" key="1">
    <citation type="submission" date="2016-09" db="EMBL/GenBank/DDBJ databases">
        <title>Rhizobium sp. nov., a novel species isolated from the rice rhizosphere.</title>
        <authorList>
            <person name="Zhao J."/>
            <person name="Zhang X."/>
        </authorList>
    </citation>
    <scope>NUCLEOTIDE SEQUENCE [LARGE SCALE GENOMIC DNA]</scope>
    <source>
        <strain evidence="5 6">MH17</strain>
    </source>
</reference>
<dbReference type="GO" id="GO:0016788">
    <property type="term" value="F:hydrolase activity, acting on ester bonds"/>
    <property type="evidence" value="ECO:0007669"/>
    <property type="project" value="InterPro"/>
</dbReference>
<evidence type="ECO:0000313" key="6">
    <source>
        <dbReference type="Proteomes" id="UP000186143"/>
    </source>
</evidence>
<accession>A0A1Q9ADK4</accession>
<dbReference type="PIRSF" id="PIRSF016839">
    <property type="entry name" value="PhP"/>
    <property type="match status" value="1"/>
</dbReference>
<dbReference type="PROSITE" id="PS51347">
    <property type="entry name" value="PHOSPHOTRIESTERASE_2"/>
    <property type="match status" value="1"/>
</dbReference>
<organism evidence="5 6">
    <name type="scientific">Xaviernesmea rhizosphaerae</name>
    <dbReference type="NCBI Taxonomy" id="1672749"/>
    <lineage>
        <taxon>Bacteria</taxon>
        <taxon>Pseudomonadati</taxon>
        <taxon>Pseudomonadota</taxon>
        <taxon>Alphaproteobacteria</taxon>
        <taxon>Hyphomicrobiales</taxon>
        <taxon>Rhizobiaceae</taxon>
        <taxon>Rhizobium/Agrobacterium group</taxon>
        <taxon>Xaviernesmea</taxon>
    </lineage>
</organism>
<gene>
    <name evidence="5" type="ORF">BJF92_18355</name>
</gene>
<dbReference type="Proteomes" id="UP000186143">
    <property type="component" value="Unassembled WGS sequence"/>
</dbReference>
<comment type="caution">
    <text evidence="4">Lacks conserved residue(s) required for the propagation of feature annotation.</text>
</comment>
<dbReference type="InterPro" id="IPR001559">
    <property type="entry name" value="Phosphotriesterase"/>
</dbReference>
<evidence type="ECO:0000256" key="1">
    <source>
        <dbReference type="ARBA" id="ARBA00022723"/>
    </source>
</evidence>
<dbReference type="EMBL" id="MKIO01000041">
    <property type="protein sequence ID" value="OLP52999.1"/>
    <property type="molecule type" value="Genomic_DNA"/>
</dbReference>
<keyword evidence="2" id="KW-0378">Hydrolase</keyword>
<protein>
    <submittedName>
        <fullName evidence="5">Aryldialkylphosphatase</fullName>
    </submittedName>
</protein>
<comment type="cofactor">
    <cofactor evidence="3">
        <name>a divalent metal cation</name>
        <dbReference type="ChEBI" id="CHEBI:60240"/>
    </cofactor>
    <text evidence="3">Binds 2 divalent metal cations per subunit.</text>
</comment>
<dbReference type="STRING" id="1672749.BJF92_18355"/>
<dbReference type="PANTHER" id="PTHR10819">
    <property type="entry name" value="PHOSPHOTRIESTERASE-RELATED"/>
    <property type="match status" value="1"/>
</dbReference>
<comment type="similarity">
    <text evidence="4">Belongs to the metallo-dependent hydrolases superfamily. Phosphotriesterase family.</text>
</comment>
<dbReference type="Gene3D" id="3.20.20.140">
    <property type="entry name" value="Metal-dependent hydrolases"/>
    <property type="match status" value="1"/>
</dbReference>
<evidence type="ECO:0000256" key="3">
    <source>
        <dbReference type="PIRSR" id="PIRSR601559-52"/>
    </source>
</evidence>
<dbReference type="SUPFAM" id="SSF51556">
    <property type="entry name" value="Metallo-dependent hydrolases"/>
    <property type="match status" value="1"/>
</dbReference>
<name>A0A1Q9ADK4_9HYPH</name>
<dbReference type="PANTHER" id="PTHR10819:SF3">
    <property type="entry name" value="PHOSPHOTRIESTERASE-RELATED PROTEIN"/>
    <property type="match status" value="1"/>
</dbReference>
<evidence type="ECO:0000313" key="5">
    <source>
        <dbReference type="EMBL" id="OLP52999.1"/>
    </source>
</evidence>
<sequence length="363" mass="40344">MLDHLFAEGPRERHPIGVATGCAMTVTGPVPVDDLGITLMHEHIFLDGARSWICPCHPDEKAIAEQKVSMEIIGELRMNPYMNRDNVSLDDGDLALSELKRFQALGGCTVVETTNFGIGRDAEGLARIARMSGLRIVMGTGFYLEHTHPDWLKAMDVEAVTDFIVQDVGGGETQPEIMAGIIGEVGVSRNFTAEEEKSLRASARASRITGLPLSIHLPGWERLAHRVLDVIEEEGADLRHTVLCHMNPSHDDLDYQMALARRGAFLEYDMIGMDYYYADQDAQSPSDEQNARAIATLADRGFADRLLLSQDVFLKIMLTRYGGFGYGYILKHFLPRLKRHGVDQATIDRMLVENPKTVFSSGR</sequence>
<proteinExistence type="inferred from homology"/>
<dbReference type="InterPro" id="IPR017947">
    <property type="entry name" value="AryldialkylPase_Zn-BS"/>
</dbReference>
<feature type="binding site" evidence="3">
    <location>
        <position position="184"/>
    </location>
    <ligand>
        <name>a divalent metal cation</name>
        <dbReference type="ChEBI" id="CHEBI:60240"/>
        <label>2</label>
    </ligand>
</feature>
<dbReference type="InterPro" id="IPR032466">
    <property type="entry name" value="Metal_Hydrolase"/>
</dbReference>
<feature type="binding site" evidence="3">
    <location>
        <position position="41"/>
    </location>
    <ligand>
        <name>a divalent metal cation</name>
        <dbReference type="ChEBI" id="CHEBI:60240"/>
        <label>1</label>
    </ligand>
</feature>
<dbReference type="Pfam" id="PF02126">
    <property type="entry name" value="PTE"/>
    <property type="match status" value="1"/>
</dbReference>
<evidence type="ECO:0000256" key="2">
    <source>
        <dbReference type="ARBA" id="ARBA00022801"/>
    </source>
</evidence>
<evidence type="ECO:0000256" key="4">
    <source>
        <dbReference type="PROSITE-ProRule" id="PRU00679"/>
    </source>
</evidence>
<dbReference type="GO" id="GO:0008270">
    <property type="term" value="F:zinc ion binding"/>
    <property type="evidence" value="ECO:0007669"/>
    <property type="project" value="InterPro"/>
</dbReference>
<feature type="binding site" evidence="3">
    <location>
        <position position="43"/>
    </location>
    <ligand>
        <name>a divalent metal cation</name>
        <dbReference type="ChEBI" id="CHEBI:60240"/>
        <label>1</label>
    </ligand>
</feature>
<dbReference type="AlphaFoldDB" id="A0A1Q9ADK4"/>
<feature type="binding site" evidence="3">
    <location>
        <position position="184"/>
    </location>
    <ligand>
        <name>a divalent metal cation</name>
        <dbReference type="ChEBI" id="CHEBI:60240"/>
        <label>1</label>
    </ligand>
</feature>
<dbReference type="CDD" id="cd00530">
    <property type="entry name" value="PTE"/>
    <property type="match status" value="1"/>
</dbReference>
<keyword evidence="1 3" id="KW-0479">Metal-binding</keyword>
<feature type="binding site" evidence="3">
    <location>
        <position position="216"/>
    </location>
    <ligand>
        <name>a divalent metal cation</name>
        <dbReference type="ChEBI" id="CHEBI:60240"/>
        <label>2</label>
    </ligand>
</feature>
<comment type="caution">
    <text evidence="5">The sequence shown here is derived from an EMBL/GenBank/DDBJ whole genome shotgun (WGS) entry which is preliminary data.</text>
</comment>
<dbReference type="PROSITE" id="PS01322">
    <property type="entry name" value="PHOSPHOTRIESTERASE_1"/>
    <property type="match status" value="1"/>
</dbReference>
<feature type="binding site" evidence="3">
    <location>
        <position position="311"/>
    </location>
    <ligand>
        <name>a divalent metal cation</name>
        <dbReference type="ChEBI" id="CHEBI:60240"/>
        <label>1</label>
    </ligand>
</feature>
<dbReference type="RefSeq" id="WP_075636864.1">
    <property type="nucleotide sequence ID" value="NZ_MKIO01000041.1"/>
</dbReference>